<dbReference type="KEGG" id="egl:EGR_03750"/>
<feature type="compositionally biased region" description="Low complexity" evidence="7">
    <location>
        <begin position="494"/>
        <end position="506"/>
    </location>
</feature>
<comment type="similarity">
    <text evidence="5">Belongs to the WD repeat cdt2 family.</text>
</comment>
<dbReference type="InterPro" id="IPR015943">
    <property type="entry name" value="WD40/YVTN_repeat-like_dom_sf"/>
</dbReference>
<evidence type="ECO:0000256" key="3">
    <source>
        <dbReference type="ARBA" id="ARBA00022737"/>
    </source>
</evidence>
<dbReference type="PROSITE" id="PS00678">
    <property type="entry name" value="WD_REPEATS_1"/>
    <property type="match status" value="1"/>
</dbReference>
<feature type="repeat" description="WD" evidence="6">
    <location>
        <begin position="217"/>
        <end position="258"/>
    </location>
</feature>
<protein>
    <submittedName>
        <fullName evidence="8">Denticleless protein</fullName>
    </submittedName>
</protein>
<evidence type="ECO:0000313" key="9">
    <source>
        <dbReference type="Proteomes" id="UP000019149"/>
    </source>
</evidence>
<dbReference type="PROSITE" id="PS50082">
    <property type="entry name" value="WD_REPEATS_2"/>
    <property type="match status" value="2"/>
</dbReference>
<dbReference type="Proteomes" id="UP000019149">
    <property type="component" value="Unassembled WGS sequence"/>
</dbReference>
<dbReference type="PRINTS" id="PR00320">
    <property type="entry name" value="GPROTEINBRPT"/>
</dbReference>
<sequence>MVGSKPTESFFEKFETVGGDECGTYEITSLGIVLSEGKCIPLIGVSNFECHKNQAFHLHSCIDAASPPFDCDFSPRELETDLPITQLLSPGAPSLLLVAKEDGLVHLFDTEQLGVKWVTHADQFLTASGDQTIKLIDSETGSVVSVYVGHTMSVRSLALSPEDHHIFASASRDGSVRLWDMRTQNSEGVGSSAHIQGCHLPSIESSSRRSRSKSRKSMTDSQSVTSVVFAREFELVSTGSTDGTIKIWDIRKITSLNKIQPQPITSLPYNGISRKQCGYSDLVLDSNRRRLYASCLDHAIYEYDLTSTSTRPALLYTGHLTGSFYIKLSLSPDDAYLACGSADSRAYIYRVGARTQRPFVLSGHTGEVSVPRWSFHDPTRLVTLSDTAQLFVWRMFPAREYTIPEAGQLRGLTECLSQPTVTAEHQRSLLVPVSTRSTAVVLATKSSPISSKSGGDALDSFSLLAKRRRQLNIRDFLMDLPQAGGVNGSNLIDNSGGSNNNTHSSTLSPKGNTVDAAPEMTLTSFVSGSQVIQPYPFPPSITTAAVAVATSSSSPTPSLSYKCNSDANPPLCKLKVKV</sequence>
<dbReference type="GO" id="GO:0030674">
    <property type="term" value="F:protein-macromolecule adaptor activity"/>
    <property type="evidence" value="ECO:0007669"/>
    <property type="project" value="TreeGrafter"/>
</dbReference>
<keyword evidence="9" id="KW-1185">Reference proteome</keyword>
<dbReference type="InterPro" id="IPR051865">
    <property type="entry name" value="WD-repeat_CDT2_adapter"/>
</dbReference>
<dbReference type="SMART" id="SM00320">
    <property type="entry name" value="WD40"/>
    <property type="match status" value="6"/>
</dbReference>
<evidence type="ECO:0000256" key="2">
    <source>
        <dbReference type="ARBA" id="ARBA00022574"/>
    </source>
</evidence>
<dbReference type="PROSITE" id="PS50294">
    <property type="entry name" value="WD_REPEATS_REGION"/>
    <property type="match status" value="2"/>
</dbReference>
<dbReference type="PANTHER" id="PTHR22852">
    <property type="entry name" value="LETHAL 2 DENTICLELESS PROTEIN RETINOIC ACID-REGULATED NUCLEAR MATRIX-ASSOCIATED PROTEIN"/>
    <property type="match status" value="1"/>
</dbReference>
<comment type="pathway">
    <text evidence="1">Protein modification; protein ubiquitination.</text>
</comment>
<accession>W6UJ27</accession>
<dbReference type="GO" id="GO:0007095">
    <property type="term" value="P:mitotic G2 DNA damage checkpoint signaling"/>
    <property type="evidence" value="ECO:0007669"/>
    <property type="project" value="TreeGrafter"/>
</dbReference>
<dbReference type="Gene3D" id="2.130.10.10">
    <property type="entry name" value="YVTN repeat-like/Quinoprotein amine dehydrogenase"/>
    <property type="match status" value="2"/>
</dbReference>
<evidence type="ECO:0000256" key="1">
    <source>
        <dbReference type="ARBA" id="ARBA00004906"/>
    </source>
</evidence>
<dbReference type="AlphaFoldDB" id="W6UJ27"/>
<dbReference type="InterPro" id="IPR036322">
    <property type="entry name" value="WD40_repeat_dom_sf"/>
</dbReference>
<dbReference type="Pfam" id="PF00400">
    <property type="entry name" value="WD40"/>
    <property type="match status" value="3"/>
</dbReference>
<feature type="repeat" description="WD" evidence="6">
    <location>
        <begin position="147"/>
        <end position="189"/>
    </location>
</feature>
<evidence type="ECO:0000256" key="6">
    <source>
        <dbReference type="PROSITE-ProRule" id="PRU00221"/>
    </source>
</evidence>
<evidence type="ECO:0000256" key="5">
    <source>
        <dbReference type="ARBA" id="ARBA00038344"/>
    </source>
</evidence>
<dbReference type="CTD" id="36339465"/>
<dbReference type="SUPFAM" id="SSF50978">
    <property type="entry name" value="WD40 repeat-like"/>
    <property type="match status" value="1"/>
</dbReference>
<dbReference type="EMBL" id="APAU02000020">
    <property type="protein sequence ID" value="EUB61460.1"/>
    <property type="molecule type" value="Genomic_DNA"/>
</dbReference>
<reference evidence="8 9" key="1">
    <citation type="journal article" date="2013" name="Nat. Genet.">
        <title>The genome of the hydatid tapeworm Echinococcus granulosus.</title>
        <authorList>
            <person name="Zheng H."/>
            <person name="Zhang W."/>
            <person name="Zhang L."/>
            <person name="Zhang Z."/>
            <person name="Li J."/>
            <person name="Lu G."/>
            <person name="Zhu Y."/>
            <person name="Wang Y."/>
            <person name="Huang Y."/>
            <person name="Liu J."/>
            <person name="Kang H."/>
            <person name="Chen J."/>
            <person name="Wang L."/>
            <person name="Chen A."/>
            <person name="Yu S."/>
            <person name="Gao Z."/>
            <person name="Jin L."/>
            <person name="Gu W."/>
            <person name="Wang Z."/>
            <person name="Zhao L."/>
            <person name="Shi B."/>
            <person name="Wen H."/>
            <person name="Lin R."/>
            <person name="Jones M.K."/>
            <person name="Brejova B."/>
            <person name="Vinar T."/>
            <person name="Zhao G."/>
            <person name="McManus D.P."/>
            <person name="Chen Z."/>
            <person name="Zhou Y."/>
            <person name="Wang S."/>
        </authorList>
    </citation>
    <scope>NUCLEOTIDE SEQUENCE [LARGE SCALE GENOMIC DNA]</scope>
</reference>
<dbReference type="PANTHER" id="PTHR22852:SF0">
    <property type="entry name" value="DENTICLELESS PROTEIN HOMOLOG"/>
    <property type="match status" value="1"/>
</dbReference>
<evidence type="ECO:0000256" key="7">
    <source>
        <dbReference type="SAM" id="MobiDB-lite"/>
    </source>
</evidence>
<dbReference type="InterPro" id="IPR020472">
    <property type="entry name" value="WD40_PAC1"/>
</dbReference>
<keyword evidence="3" id="KW-0677">Repeat</keyword>
<organism evidence="8 9">
    <name type="scientific">Echinococcus granulosus</name>
    <name type="common">Hydatid tapeworm</name>
    <dbReference type="NCBI Taxonomy" id="6210"/>
    <lineage>
        <taxon>Eukaryota</taxon>
        <taxon>Metazoa</taxon>
        <taxon>Spiralia</taxon>
        <taxon>Lophotrochozoa</taxon>
        <taxon>Platyhelminthes</taxon>
        <taxon>Cestoda</taxon>
        <taxon>Eucestoda</taxon>
        <taxon>Cyclophyllidea</taxon>
        <taxon>Taeniidae</taxon>
        <taxon>Echinococcus</taxon>
        <taxon>Echinococcus granulosus group</taxon>
    </lineage>
</organism>
<dbReference type="RefSeq" id="XP_024352656.1">
    <property type="nucleotide sequence ID" value="XM_024492999.1"/>
</dbReference>
<gene>
    <name evidence="8" type="ORF">EGR_03750</name>
</gene>
<comment type="caution">
    <text evidence="8">The sequence shown here is derived from an EMBL/GenBank/DDBJ whole genome shotgun (WGS) entry which is preliminary data.</text>
</comment>
<name>W6UJ27_ECHGR</name>
<dbReference type="STRING" id="6210.W6UJ27"/>
<keyword evidence="4" id="KW-0833">Ubl conjugation pathway</keyword>
<feature type="region of interest" description="Disordered" evidence="7">
    <location>
        <begin position="492"/>
        <end position="511"/>
    </location>
</feature>
<dbReference type="InterPro" id="IPR019775">
    <property type="entry name" value="WD40_repeat_CS"/>
</dbReference>
<dbReference type="GO" id="GO:0043161">
    <property type="term" value="P:proteasome-mediated ubiquitin-dependent protein catabolic process"/>
    <property type="evidence" value="ECO:0007669"/>
    <property type="project" value="TreeGrafter"/>
</dbReference>
<dbReference type="GO" id="GO:0005634">
    <property type="term" value="C:nucleus"/>
    <property type="evidence" value="ECO:0007669"/>
    <property type="project" value="TreeGrafter"/>
</dbReference>
<evidence type="ECO:0000256" key="4">
    <source>
        <dbReference type="ARBA" id="ARBA00022786"/>
    </source>
</evidence>
<dbReference type="InterPro" id="IPR001680">
    <property type="entry name" value="WD40_rpt"/>
</dbReference>
<evidence type="ECO:0000313" key="8">
    <source>
        <dbReference type="EMBL" id="EUB61460.1"/>
    </source>
</evidence>
<proteinExistence type="inferred from homology"/>
<keyword evidence="2 6" id="KW-0853">WD repeat</keyword>
<dbReference type="OrthoDB" id="2096344at2759"/>
<dbReference type="OMA" id="RMFPARE"/>
<dbReference type="GeneID" id="36339465"/>